<dbReference type="InterPro" id="IPR027443">
    <property type="entry name" value="IPNS-like_sf"/>
</dbReference>
<evidence type="ECO:0000256" key="2">
    <source>
        <dbReference type="ARBA" id="ARBA00022723"/>
    </source>
</evidence>
<dbReference type="PROSITE" id="PS51471">
    <property type="entry name" value="FE2OG_OXY"/>
    <property type="match status" value="1"/>
</dbReference>
<dbReference type="OrthoDB" id="288590at2759"/>
<dbReference type="InterPro" id="IPR026992">
    <property type="entry name" value="DIOX_N"/>
</dbReference>
<evidence type="ECO:0000313" key="7">
    <source>
        <dbReference type="EMBL" id="GAQ89396.1"/>
    </source>
</evidence>
<proteinExistence type="inferred from homology"/>
<dbReference type="FunFam" id="2.60.120.330:FF:000006">
    <property type="entry name" value="2-oxoglutarate-Fe(II) type oxidoreductase hxnY"/>
    <property type="match status" value="1"/>
</dbReference>
<dbReference type="EMBL" id="DF237466">
    <property type="protein sequence ID" value="GAQ89396.1"/>
    <property type="molecule type" value="Genomic_DNA"/>
</dbReference>
<keyword evidence="8" id="KW-1185">Reference proteome</keyword>
<dbReference type="Gene3D" id="2.60.120.330">
    <property type="entry name" value="B-lactam Antibiotic, Isopenicillin N Synthase, Chain"/>
    <property type="match status" value="1"/>
</dbReference>
<evidence type="ECO:0000256" key="1">
    <source>
        <dbReference type="ARBA" id="ARBA00008056"/>
    </source>
</evidence>
<dbReference type="AlphaFoldDB" id="A0A1Y1IKU1"/>
<dbReference type="InterPro" id="IPR005123">
    <property type="entry name" value="Oxoglu/Fe-dep_dioxygenase_dom"/>
</dbReference>
<dbReference type="GO" id="GO:0046872">
    <property type="term" value="F:metal ion binding"/>
    <property type="evidence" value="ECO:0007669"/>
    <property type="project" value="UniProtKB-KW"/>
</dbReference>
<dbReference type="PANTHER" id="PTHR10209:SF867">
    <property type="entry name" value="2-OXOGLUTARATE (2OG) AND FE(II)-DEPENDENT OXYGENASE SUPERFAMILY PROTEIN"/>
    <property type="match status" value="1"/>
</dbReference>
<dbReference type="InterPro" id="IPR044861">
    <property type="entry name" value="IPNS-like_FE2OG_OXY"/>
</dbReference>
<dbReference type="Pfam" id="PF03171">
    <property type="entry name" value="2OG-FeII_Oxy"/>
    <property type="match status" value="1"/>
</dbReference>
<evidence type="ECO:0000259" key="6">
    <source>
        <dbReference type="PROSITE" id="PS51471"/>
    </source>
</evidence>
<feature type="domain" description="Fe2OG dioxygenase" evidence="6">
    <location>
        <begin position="180"/>
        <end position="283"/>
    </location>
</feature>
<evidence type="ECO:0000256" key="5">
    <source>
        <dbReference type="RuleBase" id="RU003682"/>
    </source>
</evidence>
<dbReference type="STRING" id="105231.A0A1Y1IKU1"/>
<sequence length="326" mass="36452">MPSFQAPSPSEVPVISLSGGQDQSRIAAAIKEACVKSGFFYVADHGVDEGLVQATFEQCRLFFSLPEAEKMKYLQDSNNRGYTPFEEETLDVTRQKKGDTKEGYYIGREVPLDHPDASTPLCGPNVWPDPDVLPLWRPTMERYMAAMTALALRLTRLIGLALGLPDGFFDRPGMFDKPSVFLRPLHYNAEPSAPEDGIFGAGAHSDYGMLTLLKTDDVPGLQICLEKDAKVQQWIDVPPVPGAFIVNLGDMLERWSNDRFRSTLHRVIGRGQERYSIPFFFEPNFDCLVECLPQCYSDDDPPKYAPIKAGHYLLDKYGMTHAGYKG</sequence>
<protein>
    <submittedName>
        <fullName evidence="7">2-oxoacid-dependent dioxygenase</fullName>
    </submittedName>
</protein>
<keyword evidence="2 5" id="KW-0479">Metal-binding</keyword>
<dbReference type="PANTHER" id="PTHR10209">
    <property type="entry name" value="OXIDOREDUCTASE, 2OG-FE II OXYGENASE FAMILY PROTEIN"/>
    <property type="match status" value="1"/>
</dbReference>
<accession>A0A1Y1IKU1</accession>
<dbReference type="GO" id="GO:0051213">
    <property type="term" value="F:dioxygenase activity"/>
    <property type="evidence" value="ECO:0007669"/>
    <property type="project" value="UniProtKB-KW"/>
</dbReference>
<name>A0A1Y1IKU1_KLENI</name>
<organism evidence="7 8">
    <name type="scientific">Klebsormidium nitens</name>
    <name type="common">Green alga</name>
    <name type="synonym">Ulothrix nitens</name>
    <dbReference type="NCBI Taxonomy" id="105231"/>
    <lineage>
        <taxon>Eukaryota</taxon>
        <taxon>Viridiplantae</taxon>
        <taxon>Streptophyta</taxon>
        <taxon>Klebsormidiophyceae</taxon>
        <taxon>Klebsormidiales</taxon>
        <taxon>Klebsormidiaceae</taxon>
        <taxon>Klebsormidium</taxon>
    </lineage>
</organism>
<evidence type="ECO:0000256" key="3">
    <source>
        <dbReference type="ARBA" id="ARBA00023002"/>
    </source>
</evidence>
<keyword evidence="4 5" id="KW-0408">Iron</keyword>
<gene>
    <name evidence="7" type="ORF">KFL_005170060</name>
</gene>
<dbReference type="SUPFAM" id="SSF51197">
    <property type="entry name" value="Clavaminate synthase-like"/>
    <property type="match status" value="1"/>
</dbReference>
<comment type="similarity">
    <text evidence="1 5">Belongs to the iron/ascorbate-dependent oxidoreductase family.</text>
</comment>
<keyword evidence="7" id="KW-0223">Dioxygenase</keyword>
<dbReference type="Proteomes" id="UP000054558">
    <property type="component" value="Unassembled WGS sequence"/>
</dbReference>
<evidence type="ECO:0000313" key="8">
    <source>
        <dbReference type="Proteomes" id="UP000054558"/>
    </source>
</evidence>
<dbReference type="Pfam" id="PF14226">
    <property type="entry name" value="DIOX_N"/>
    <property type="match status" value="1"/>
</dbReference>
<keyword evidence="3 5" id="KW-0560">Oxidoreductase</keyword>
<evidence type="ECO:0000256" key="4">
    <source>
        <dbReference type="ARBA" id="ARBA00023004"/>
    </source>
</evidence>
<dbReference type="PRINTS" id="PR00682">
    <property type="entry name" value="IPNSYNTHASE"/>
</dbReference>
<reference evidence="7 8" key="1">
    <citation type="journal article" date="2014" name="Nat. Commun.">
        <title>Klebsormidium flaccidum genome reveals primary factors for plant terrestrial adaptation.</title>
        <authorList>
            <person name="Hori K."/>
            <person name="Maruyama F."/>
            <person name="Fujisawa T."/>
            <person name="Togashi T."/>
            <person name="Yamamoto N."/>
            <person name="Seo M."/>
            <person name="Sato S."/>
            <person name="Yamada T."/>
            <person name="Mori H."/>
            <person name="Tajima N."/>
            <person name="Moriyama T."/>
            <person name="Ikeuchi M."/>
            <person name="Watanabe M."/>
            <person name="Wada H."/>
            <person name="Kobayashi K."/>
            <person name="Saito M."/>
            <person name="Masuda T."/>
            <person name="Sasaki-Sekimoto Y."/>
            <person name="Mashiguchi K."/>
            <person name="Awai K."/>
            <person name="Shimojima M."/>
            <person name="Masuda S."/>
            <person name="Iwai M."/>
            <person name="Nobusawa T."/>
            <person name="Narise T."/>
            <person name="Kondo S."/>
            <person name="Saito H."/>
            <person name="Sato R."/>
            <person name="Murakawa M."/>
            <person name="Ihara Y."/>
            <person name="Oshima-Yamada Y."/>
            <person name="Ohtaka K."/>
            <person name="Satoh M."/>
            <person name="Sonobe K."/>
            <person name="Ishii M."/>
            <person name="Ohtani R."/>
            <person name="Kanamori-Sato M."/>
            <person name="Honoki R."/>
            <person name="Miyazaki D."/>
            <person name="Mochizuki H."/>
            <person name="Umetsu J."/>
            <person name="Higashi K."/>
            <person name="Shibata D."/>
            <person name="Kamiya Y."/>
            <person name="Sato N."/>
            <person name="Nakamura Y."/>
            <person name="Tabata S."/>
            <person name="Ida S."/>
            <person name="Kurokawa K."/>
            <person name="Ohta H."/>
        </authorList>
    </citation>
    <scope>NUCLEOTIDE SEQUENCE [LARGE SCALE GENOMIC DNA]</scope>
    <source>
        <strain evidence="7 8">NIES-2285</strain>
    </source>
</reference>
<dbReference type="OMA" id="FWHVGRE"/>